<dbReference type="RefSeq" id="WP_111396347.1">
    <property type="nucleotide sequence ID" value="NZ_QKYU01000001.1"/>
</dbReference>
<dbReference type="GO" id="GO:0006261">
    <property type="term" value="P:DNA-templated DNA replication"/>
    <property type="evidence" value="ECO:0007669"/>
    <property type="project" value="TreeGrafter"/>
</dbReference>
<dbReference type="SUPFAM" id="SSF52540">
    <property type="entry name" value="P-loop containing nucleoside triphosphate hydrolases"/>
    <property type="match status" value="1"/>
</dbReference>
<keyword evidence="2" id="KW-1185">Reference proteome</keyword>
<dbReference type="GO" id="GO:0009360">
    <property type="term" value="C:DNA polymerase III complex"/>
    <property type="evidence" value="ECO:0007669"/>
    <property type="project" value="TreeGrafter"/>
</dbReference>
<dbReference type="Proteomes" id="UP000249688">
    <property type="component" value="Unassembled WGS sequence"/>
</dbReference>
<sequence>MSLPPEPRANPDLVGHDAAAARLAEAARSGKLHHAWLLAGPAGIGKATLAFRFARWLLAGMPPDVAGKPPLHVPESDPVFRRIIAGGHADLMVLAPEVGAGKVRRQIPVDEARKVPRFLSLTPAEGGFRIVLLDEAETMHPGAANALLKTIEEPSKSTVLLVVSHVAASLLPTLRSRMRRLELSPLPEPAMQGLLARWLPEMPQADRARLAEVAAGSPGRALSLAEGEGLSLAAEASRILAALSRPDERAWFALADRLAAVRDGSAFVLFWALLRARLAAALAAAAQGQAEPWLAGRPLAEWSEAWSRVGAQAKRTEALALDRKQSSLAMLGWLAGR</sequence>
<gene>
    <name evidence="1" type="ORF">C8P66_101291</name>
</gene>
<dbReference type="Gene3D" id="3.40.50.300">
    <property type="entry name" value="P-loop containing nucleotide triphosphate hydrolases"/>
    <property type="match status" value="1"/>
</dbReference>
<dbReference type="EMBL" id="QKYU01000001">
    <property type="protein sequence ID" value="PZW51074.1"/>
    <property type="molecule type" value="Genomic_DNA"/>
</dbReference>
<dbReference type="PANTHER" id="PTHR11669:SF8">
    <property type="entry name" value="DNA POLYMERASE III SUBUNIT DELTA"/>
    <property type="match status" value="1"/>
</dbReference>
<evidence type="ECO:0000313" key="1">
    <source>
        <dbReference type="EMBL" id="PZW51074.1"/>
    </source>
</evidence>
<organism evidence="1 2">
    <name type="scientific">Humitalea rosea</name>
    <dbReference type="NCBI Taxonomy" id="990373"/>
    <lineage>
        <taxon>Bacteria</taxon>
        <taxon>Pseudomonadati</taxon>
        <taxon>Pseudomonadota</taxon>
        <taxon>Alphaproteobacteria</taxon>
        <taxon>Acetobacterales</taxon>
        <taxon>Roseomonadaceae</taxon>
        <taxon>Humitalea</taxon>
    </lineage>
</organism>
<dbReference type="Pfam" id="PF13177">
    <property type="entry name" value="DNA_pol3_delta2"/>
    <property type="match status" value="1"/>
</dbReference>
<comment type="caution">
    <text evidence="1">The sequence shown here is derived from an EMBL/GenBank/DDBJ whole genome shotgun (WGS) entry which is preliminary data.</text>
</comment>
<dbReference type="NCBIfam" id="NF005677">
    <property type="entry name" value="PRK07471.1"/>
    <property type="match status" value="1"/>
</dbReference>
<dbReference type="InterPro" id="IPR027417">
    <property type="entry name" value="P-loop_NTPase"/>
</dbReference>
<name>A0A2W7IUF2_9PROT</name>
<evidence type="ECO:0000313" key="2">
    <source>
        <dbReference type="Proteomes" id="UP000249688"/>
    </source>
</evidence>
<dbReference type="OrthoDB" id="9811073at2"/>
<dbReference type="InterPro" id="IPR050238">
    <property type="entry name" value="DNA_Rep/Repair_Clamp_Loader"/>
</dbReference>
<protein>
    <submittedName>
        <fullName evidence="1">DNA polymerase-3 subunit delta</fullName>
    </submittedName>
</protein>
<dbReference type="PANTHER" id="PTHR11669">
    <property type="entry name" value="REPLICATION FACTOR C / DNA POLYMERASE III GAMMA-TAU SUBUNIT"/>
    <property type="match status" value="1"/>
</dbReference>
<reference evidence="1 2" key="1">
    <citation type="submission" date="2018-06" db="EMBL/GenBank/DDBJ databases">
        <title>Genomic Encyclopedia of Archaeal and Bacterial Type Strains, Phase II (KMG-II): from individual species to whole genera.</title>
        <authorList>
            <person name="Goeker M."/>
        </authorList>
    </citation>
    <scope>NUCLEOTIDE SEQUENCE [LARGE SCALE GENOMIC DNA]</scope>
    <source>
        <strain evidence="1 2">DSM 24525</strain>
    </source>
</reference>
<accession>A0A2W7IUF2</accession>
<dbReference type="AlphaFoldDB" id="A0A2W7IUF2"/>
<proteinExistence type="predicted"/>